<feature type="coiled-coil region" evidence="1">
    <location>
        <begin position="274"/>
        <end position="322"/>
    </location>
</feature>
<evidence type="ECO:0000313" key="3">
    <source>
        <dbReference type="Proteomes" id="UP001151760"/>
    </source>
</evidence>
<evidence type="ECO:0008006" key="4">
    <source>
        <dbReference type="Google" id="ProtNLM"/>
    </source>
</evidence>
<keyword evidence="1" id="KW-0175">Coiled coil</keyword>
<organism evidence="2 3">
    <name type="scientific">Tanacetum coccineum</name>
    <dbReference type="NCBI Taxonomy" id="301880"/>
    <lineage>
        <taxon>Eukaryota</taxon>
        <taxon>Viridiplantae</taxon>
        <taxon>Streptophyta</taxon>
        <taxon>Embryophyta</taxon>
        <taxon>Tracheophyta</taxon>
        <taxon>Spermatophyta</taxon>
        <taxon>Magnoliopsida</taxon>
        <taxon>eudicotyledons</taxon>
        <taxon>Gunneridae</taxon>
        <taxon>Pentapetalae</taxon>
        <taxon>asterids</taxon>
        <taxon>campanulids</taxon>
        <taxon>Asterales</taxon>
        <taxon>Asteraceae</taxon>
        <taxon>Asteroideae</taxon>
        <taxon>Anthemideae</taxon>
        <taxon>Anthemidinae</taxon>
        <taxon>Tanacetum</taxon>
    </lineage>
</organism>
<comment type="caution">
    <text evidence="2">The sequence shown here is derived from an EMBL/GenBank/DDBJ whole genome shotgun (WGS) entry which is preliminary data.</text>
</comment>
<accession>A0ABQ5CNX8</accession>
<evidence type="ECO:0000256" key="1">
    <source>
        <dbReference type="SAM" id="Coils"/>
    </source>
</evidence>
<dbReference type="Proteomes" id="UP001151760">
    <property type="component" value="Unassembled WGS sequence"/>
</dbReference>
<sequence>MSKRNFSTITCLLSQSDLVKLVEEYGISLCYDPKLPSSNATALDAPKGYIPLYMSLFFIGNLRFPLNNFCLDVFEFFRCHFTLLNPFGVARVTTFVVAWEATIPLFRSLLTLGLAGDWLTFQKRPGYGIPAIFGDSMSNIPKWKSEFIFFKQTLIFDIRPGLIIDFRHGQGSFPYPYPTEPFDEVLRGRLCRHHFEAQTFPEPILYLVGLTNSWEHAPSIPSILIDGEEVEESHAAHNMISGLHYLLLKDKLGFLTFDELVDIYDIHAFQMAVKSLLEHEMSKLEGQLAKAQKNQDVEGESRKKLEEEVDGLQSRLKETERLGQRCQDLEHERDFLLKKSKEVSVLASQLEAAKLEKFKLVKDFLLLADYHPEVEKIFYEATEAFYKLEFPYISLLVENAGLSSEELDSLEAPSAQEAPLP</sequence>
<reference evidence="2" key="2">
    <citation type="submission" date="2022-01" db="EMBL/GenBank/DDBJ databases">
        <authorList>
            <person name="Yamashiro T."/>
            <person name="Shiraishi A."/>
            <person name="Satake H."/>
            <person name="Nakayama K."/>
        </authorList>
    </citation>
    <scope>NUCLEOTIDE SEQUENCE</scope>
</reference>
<dbReference type="EMBL" id="BQNB010014394">
    <property type="protein sequence ID" value="GJT27643.1"/>
    <property type="molecule type" value="Genomic_DNA"/>
</dbReference>
<name>A0ABQ5CNX8_9ASTR</name>
<protein>
    <recommendedName>
        <fullName evidence="4">FRIGIDA-like protein</fullName>
    </recommendedName>
</protein>
<gene>
    <name evidence="2" type="ORF">Tco_0907918</name>
</gene>
<keyword evidence="3" id="KW-1185">Reference proteome</keyword>
<reference evidence="2" key="1">
    <citation type="journal article" date="2022" name="Int. J. Mol. Sci.">
        <title>Draft Genome of Tanacetum Coccineum: Genomic Comparison of Closely Related Tanacetum-Family Plants.</title>
        <authorList>
            <person name="Yamashiro T."/>
            <person name="Shiraishi A."/>
            <person name="Nakayama K."/>
            <person name="Satake H."/>
        </authorList>
    </citation>
    <scope>NUCLEOTIDE SEQUENCE</scope>
</reference>
<proteinExistence type="predicted"/>
<evidence type="ECO:0000313" key="2">
    <source>
        <dbReference type="EMBL" id="GJT27643.1"/>
    </source>
</evidence>